<evidence type="ECO:0000313" key="2">
    <source>
        <dbReference type="EMBL" id="MBW0484910.1"/>
    </source>
</evidence>
<evidence type="ECO:0000313" key="3">
    <source>
        <dbReference type="Proteomes" id="UP000765509"/>
    </source>
</evidence>
<keyword evidence="3" id="KW-1185">Reference proteome</keyword>
<organism evidence="2 3">
    <name type="scientific">Austropuccinia psidii MF-1</name>
    <dbReference type="NCBI Taxonomy" id="1389203"/>
    <lineage>
        <taxon>Eukaryota</taxon>
        <taxon>Fungi</taxon>
        <taxon>Dikarya</taxon>
        <taxon>Basidiomycota</taxon>
        <taxon>Pucciniomycotina</taxon>
        <taxon>Pucciniomycetes</taxon>
        <taxon>Pucciniales</taxon>
        <taxon>Sphaerophragmiaceae</taxon>
        <taxon>Austropuccinia</taxon>
    </lineage>
</organism>
<comment type="caution">
    <text evidence="2">The sequence shown here is derived from an EMBL/GenBank/DDBJ whole genome shotgun (WGS) entry which is preliminary data.</text>
</comment>
<dbReference type="Proteomes" id="UP000765509">
    <property type="component" value="Unassembled WGS sequence"/>
</dbReference>
<reference evidence="2" key="1">
    <citation type="submission" date="2021-03" db="EMBL/GenBank/DDBJ databases">
        <title>Draft genome sequence of rust myrtle Austropuccinia psidii MF-1, a brazilian biotype.</title>
        <authorList>
            <person name="Quecine M.C."/>
            <person name="Pachon D.M.R."/>
            <person name="Bonatelli M.L."/>
            <person name="Correr F.H."/>
            <person name="Franceschini L.M."/>
            <person name="Leite T.F."/>
            <person name="Margarido G.R.A."/>
            <person name="Almeida C.A."/>
            <person name="Ferrarezi J.A."/>
            <person name="Labate C.A."/>
        </authorList>
    </citation>
    <scope>NUCLEOTIDE SEQUENCE</scope>
    <source>
        <strain evidence="2">MF-1</strain>
    </source>
</reference>
<name>A0A9Q3CKW6_9BASI</name>
<feature type="compositionally biased region" description="Acidic residues" evidence="1">
    <location>
        <begin position="46"/>
        <end position="65"/>
    </location>
</feature>
<proteinExistence type="predicted"/>
<gene>
    <name evidence="2" type="ORF">O181_024625</name>
</gene>
<accession>A0A9Q3CKW6</accession>
<feature type="region of interest" description="Disordered" evidence="1">
    <location>
        <begin position="46"/>
        <end position="92"/>
    </location>
</feature>
<dbReference type="AlphaFoldDB" id="A0A9Q3CKW6"/>
<dbReference type="EMBL" id="AVOT02007907">
    <property type="protein sequence ID" value="MBW0484910.1"/>
    <property type="molecule type" value="Genomic_DNA"/>
</dbReference>
<sequence length="92" mass="10528">MTDLNCVAFLLTPEDFLKPKRNPNEKLTDKLFAKKYCDIVVEPYELQEFEEEESGEDVDDEDSIDLEAASPDFSESESDGLYAPGEYSYEDD</sequence>
<protein>
    <submittedName>
        <fullName evidence="2">Uncharacterized protein</fullName>
    </submittedName>
</protein>
<evidence type="ECO:0000256" key="1">
    <source>
        <dbReference type="SAM" id="MobiDB-lite"/>
    </source>
</evidence>